<dbReference type="HOGENOM" id="CLU_054340_2_0_0"/>
<dbReference type="AlphaFoldDB" id="E8QXU8"/>
<dbReference type="Proteomes" id="UP000008631">
    <property type="component" value="Chromosome"/>
</dbReference>
<organism evidence="2 3">
    <name type="scientific">Isosphaera pallida (strain ATCC 43644 / DSM 9630 / IS1B)</name>
    <dbReference type="NCBI Taxonomy" id="575540"/>
    <lineage>
        <taxon>Bacteria</taxon>
        <taxon>Pseudomonadati</taxon>
        <taxon>Planctomycetota</taxon>
        <taxon>Planctomycetia</taxon>
        <taxon>Isosphaerales</taxon>
        <taxon>Isosphaeraceae</taxon>
        <taxon>Isosphaera</taxon>
    </lineage>
</organism>
<evidence type="ECO:0000313" key="2">
    <source>
        <dbReference type="EMBL" id="ADV60927.1"/>
    </source>
</evidence>
<sequence length="417" mass="45894">MMSPQTLTITLAKPANDMVQEEILKQIPHLSPRLARPRFASDGLTVEVDWVGEPADQGKASTSEDLSAHIEELRGRIAAVCAKVQRGLRSLERKIVYTAQAEAQLGQPDFFRGAAHLDQPPGVHFTGLGQAILEGAPLRLFEAIDRRIVTLGRAYRAEPMRISTLIPPDTLAKCDYFRSFPHTVTFASHLLEDADRIDAFRNRHAEINHLDDHAAADLDQPKACLSPAACYHVYKVYQGRSIPAEGVVRSVCGKCFRYESAGLGGLRRLWDFTMREVVFLGTADHVLKLREQAIVQVGEILEEFGLAGLIRTASDPFFIAPDSVGKTYFQLSSATKYEVALPLPDGSRLAVGSLNYHTDFFGRAFDVTNAGGGFMHSVCIAFGLERFVHAFLARHGCDPDGWPRAVRDHLGDGQGVC</sequence>
<feature type="domain" description="Aminoacyl-transfer RNA synthetases class-II family profile" evidence="1">
    <location>
        <begin position="253"/>
        <end position="399"/>
    </location>
</feature>
<dbReference type="InterPro" id="IPR006195">
    <property type="entry name" value="aa-tRNA-synth_II"/>
</dbReference>
<dbReference type="eggNOG" id="COG0172">
    <property type="taxonomic scope" value="Bacteria"/>
</dbReference>
<name>E8QXU8_ISOPI</name>
<reference evidence="2 3" key="2">
    <citation type="journal article" date="2011" name="Stand. Genomic Sci.">
        <title>Complete genome sequence of Isosphaera pallida type strain (IS1B).</title>
        <authorList>
            <consortium name="US DOE Joint Genome Institute (JGI-PGF)"/>
            <person name="Goker M."/>
            <person name="Cleland D."/>
            <person name="Saunders E."/>
            <person name="Lapidus A."/>
            <person name="Nolan M."/>
            <person name="Lucas S."/>
            <person name="Hammon N."/>
            <person name="Deshpande S."/>
            <person name="Cheng J.F."/>
            <person name="Tapia R."/>
            <person name="Han C."/>
            <person name="Goodwin L."/>
            <person name="Pitluck S."/>
            <person name="Liolios K."/>
            <person name="Pagani I."/>
            <person name="Ivanova N."/>
            <person name="Mavromatis K."/>
            <person name="Pati A."/>
            <person name="Chen A."/>
            <person name="Palaniappan K."/>
            <person name="Land M."/>
            <person name="Hauser L."/>
            <person name="Chang Y.J."/>
            <person name="Jeffries C.D."/>
            <person name="Detter J.C."/>
            <person name="Beck B."/>
            <person name="Woyke T."/>
            <person name="Bristow J."/>
            <person name="Eisen J.A."/>
            <person name="Markowitz V."/>
            <person name="Hugenholtz P."/>
            <person name="Kyrpides N.C."/>
            <person name="Klenk H.P."/>
        </authorList>
    </citation>
    <scope>NUCLEOTIDE SEQUENCE [LARGE SCALE GENOMIC DNA]</scope>
    <source>
        <strain evidence="3">ATCC 43644 / DSM 9630 / IS1B</strain>
    </source>
</reference>
<dbReference type="EMBL" id="CP002353">
    <property type="protein sequence ID" value="ADV60927.1"/>
    <property type="molecule type" value="Genomic_DNA"/>
</dbReference>
<dbReference type="GO" id="GO:0004812">
    <property type="term" value="F:aminoacyl-tRNA ligase activity"/>
    <property type="evidence" value="ECO:0007669"/>
    <property type="project" value="UniProtKB-KW"/>
</dbReference>
<gene>
    <name evidence="2" type="ordered locus">Isop_0332</name>
</gene>
<dbReference type="STRING" id="575540.Isop_0332"/>
<dbReference type="Gene3D" id="3.30.930.10">
    <property type="entry name" value="Bira Bifunctional Protein, Domain 2"/>
    <property type="match status" value="1"/>
</dbReference>
<reference key="1">
    <citation type="submission" date="2010-11" db="EMBL/GenBank/DDBJ databases">
        <title>The complete sequence of chromosome of Isophaera pallida ATCC 43644.</title>
        <authorList>
            <consortium name="US DOE Joint Genome Institute (JGI-PGF)"/>
            <person name="Lucas S."/>
            <person name="Copeland A."/>
            <person name="Lapidus A."/>
            <person name="Bruce D."/>
            <person name="Goodwin L."/>
            <person name="Pitluck S."/>
            <person name="Kyrpides N."/>
            <person name="Mavromatis K."/>
            <person name="Pagani I."/>
            <person name="Ivanova N."/>
            <person name="Saunders E."/>
            <person name="Brettin T."/>
            <person name="Detter J.C."/>
            <person name="Han C."/>
            <person name="Tapia R."/>
            <person name="Land M."/>
            <person name="Hauser L."/>
            <person name="Markowitz V."/>
            <person name="Cheng J.-F."/>
            <person name="Hugenholtz P."/>
            <person name="Woyke T."/>
            <person name="Wu D."/>
            <person name="Eisen J.A."/>
        </authorList>
    </citation>
    <scope>NUCLEOTIDE SEQUENCE</scope>
    <source>
        <strain>ATCC 43644</strain>
    </source>
</reference>
<keyword evidence="3" id="KW-1185">Reference proteome</keyword>
<evidence type="ECO:0000313" key="3">
    <source>
        <dbReference type="Proteomes" id="UP000008631"/>
    </source>
</evidence>
<proteinExistence type="predicted"/>
<dbReference type="KEGG" id="ipa:Isop_0332"/>
<dbReference type="SUPFAM" id="SSF55681">
    <property type="entry name" value="Class II aaRS and biotin synthetases"/>
    <property type="match status" value="1"/>
</dbReference>
<dbReference type="InterPro" id="IPR045864">
    <property type="entry name" value="aa-tRNA-synth_II/BPL/LPL"/>
</dbReference>
<evidence type="ECO:0000259" key="1">
    <source>
        <dbReference type="PROSITE" id="PS50862"/>
    </source>
</evidence>
<keyword evidence="2" id="KW-0030">Aminoacyl-tRNA synthetase</keyword>
<accession>E8QXU8</accession>
<keyword evidence="2" id="KW-0436">Ligase</keyword>
<dbReference type="RefSeq" id="WP_013563216.1">
    <property type="nucleotide sequence ID" value="NC_014962.1"/>
</dbReference>
<protein>
    <submittedName>
        <fullName evidence="2">tRNA synthetase class II (G H P and S)</fullName>
    </submittedName>
</protein>
<dbReference type="PROSITE" id="PS50862">
    <property type="entry name" value="AA_TRNA_LIGASE_II"/>
    <property type="match status" value="1"/>
</dbReference>
<dbReference type="InParanoid" id="E8QXU8"/>